<protein>
    <submittedName>
        <fullName evidence="3">Peptidase M15</fullName>
    </submittedName>
</protein>
<comment type="caution">
    <text evidence="3">The sequence shown here is derived from an EMBL/GenBank/DDBJ whole genome shotgun (WGS) entry which is preliminary data.</text>
</comment>
<dbReference type="GO" id="GO:0006508">
    <property type="term" value="P:proteolysis"/>
    <property type="evidence" value="ECO:0007669"/>
    <property type="project" value="InterPro"/>
</dbReference>
<dbReference type="InterPro" id="IPR003709">
    <property type="entry name" value="VanY-like_core_dom"/>
</dbReference>
<dbReference type="EMBL" id="PPXC01000004">
    <property type="protein sequence ID" value="POH74118.1"/>
    <property type="molecule type" value="Genomic_DNA"/>
</dbReference>
<dbReference type="PANTHER" id="PTHR34385:SF1">
    <property type="entry name" value="PEPTIDOGLYCAN L-ALANYL-D-GLUTAMATE ENDOPEPTIDASE CWLK"/>
    <property type="match status" value="1"/>
</dbReference>
<dbReference type="AlphaFoldDB" id="A0A2S3ZY34"/>
<dbReference type="SUPFAM" id="SSF55166">
    <property type="entry name" value="Hedgehog/DD-peptidase"/>
    <property type="match status" value="1"/>
</dbReference>
<reference evidence="3 4" key="1">
    <citation type="submission" date="2018-01" db="EMBL/GenBank/DDBJ databases">
        <title>Arthrobacter sp. nov., from glaciers in China.</title>
        <authorList>
            <person name="Liu Q."/>
            <person name="Xin Y.-H."/>
        </authorList>
    </citation>
    <scope>NUCLEOTIDE SEQUENCE [LARGE SCALE GENOMIC DNA]</scope>
    <source>
        <strain evidence="3 4">HLT2-12-2</strain>
    </source>
</reference>
<dbReference type="RefSeq" id="WP_103464839.1">
    <property type="nucleotide sequence ID" value="NZ_PPXC01000004.1"/>
</dbReference>
<dbReference type="InterPro" id="IPR009045">
    <property type="entry name" value="Zn_M74/Hedgehog-like"/>
</dbReference>
<dbReference type="Proteomes" id="UP000237061">
    <property type="component" value="Unassembled WGS sequence"/>
</dbReference>
<evidence type="ECO:0000259" key="2">
    <source>
        <dbReference type="Pfam" id="PF02557"/>
    </source>
</evidence>
<evidence type="ECO:0000313" key="4">
    <source>
        <dbReference type="Proteomes" id="UP000237061"/>
    </source>
</evidence>
<feature type="region of interest" description="Disordered" evidence="1">
    <location>
        <begin position="1"/>
        <end position="25"/>
    </location>
</feature>
<evidence type="ECO:0000256" key="1">
    <source>
        <dbReference type="SAM" id="MobiDB-lite"/>
    </source>
</evidence>
<evidence type="ECO:0000313" key="3">
    <source>
        <dbReference type="EMBL" id="POH74118.1"/>
    </source>
</evidence>
<dbReference type="PANTHER" id="PTHR34385">
    <property type="entry name" value="D-ALANYL-D-ALANINE CARBOXYPEPTIDASE"/>
    <property type="match status" value="1"/>
</dbReference>
<dbReference type="InterPro" id="IPR052179">
    <property type="entry name" value="DD-CPase-like"/>
</dbReference>
<keyword evidence="4" id="KW-1185">Reference proteome</keyword>
<organism evidence="3 4">
    <name type="scientific">Arthrobacter glacialis</name>
    <dbReference type="NCBI Taxonomy" id="1664"/>
    <lineage>
        <taxon>Bacteria</taxon>
        <taxon>Bacillati</taxon>
        <taxon>Actinomycetota</taxon>
        <taxon>Actinomycetes</taxon>
        <taxon>Micrococcales</taxon>
        <taxon>Micrococcaceae</taxon>
        <taxon>Arthrobacter</taxon>
    </lineage>
</organism>
<dbReference type="Pfam" id="PF02557">
    <property type="entry name" value="VanY"/>
    <property type="match status" value="1"/>
</dbReference>
<dbReference type="CDD" id="cd14852">
    <property type="entry name" value="LD-carboxypeptidase"/>
    <property type="match status" value="1"/>
</dbReference>
<dbReference type="InterPro" id="IPR058193">
    <property type="entry name" value="VanY/YodJ_core_dom"/>
</dbReference>
<proteinExistence type="predicted"/>
<dbReference type="GO" id="GO:0008233">
    <property type="term" value="F:peptidase activity"/>
    <property type="evidence" value="ECO:0007669"/>
    <property type="project" value="InterPro"/>
</dbReference>
<accession>A0A2S3ZY34</accession>
<feature type="domain" description="D-alanyl-D-alanine carboxypeptidase-like core" evidence="2">
    <location>
        <begin position="92"/>
        <end position="221"/>
    </location>
</feature>
<dbReference type="Gene3D" id="3.30.1380.10">
    <property type="match status" value="1"/>
</dbReference>
<gene>
    <name evidence="3" type="ORF">CVS27_05980</name>
</gene>
<sequence length="249" mass="25916">MSPRSTTQAPTSTIPSTPASSLPIAGASADAPIQKLFATGTAAPAQESLRSIANPESPLVLVNKTHPLTPVDYMPADLVTLPVRTGSTEPALLRAEAAAAVERMFAAAAAEGVSISIKSSYRSFETQTSVYNGHVASKGVAAADASSARPGFSEHQSGFALDIGDANSGADCDFTFCVADTAAGKWVAAHGADHGFVVRYPVGLESTTGYLAEPWHLRYLGIAVAQDMRVRGIQSYEDYLGLPDAPSYK</sequence>
<name>A0A2S3ZY34_ARTGL</name>